<dbReference type="AlphaFoldDB" id="A0AAJ0PED6"/>
<name>A0AAJ0PED6_9PSED</name>
<sequence>MQDAVNEIAAFPTISARYQIGDPLILQGLQAIAAQLAHLSQQVDVTGAEPWTKARDVTVRADAAVKGILPFGTPCIGKLKVTNGTDQTMRVIAGRTLMDAQGRFWVVTGGATVLAGGVSYLTAKQVKTRKFTHQVNAVRSFYTVAVTNPDIGYIADLRVEGFERSNDFANILPGDKVFNIKSDEYSDLSLQFGMATAGYVPQIGEVLTVSVDDTEGGLSLSVGMSFAFEYNELMTSNIESKIVLELEEVLQQGADPMDIATMREICSYPAIYDESAVFGSNFDFLVRKKIVPITFLSIWNERREEQIRGAKVANMNTLFVAALKDGTSNDVLHAQIQQYIHRADDSYRIQRVPVVEKVVGVTLTMFITSVYDQAAVKEEVRTLMLKEYGRESAWAKRGEAKMLEKDVYRMLTDKVAALSPRLGNLVISNNTAGAAQKPEEFRYITAGSLILSVQEAD</sequence>
<proteinExistence type="predicted"/>
<protein>
    <submittedName>
        <fullName evidence="1">Uncharacterized protein</fullName>
    </submittedName>
</protein>
<dbReference type="EMBL" id="LDSN01000036">
    <property type="protein sequence ID" value="KTT16872.1"/>
    <property type="molecule type" value="Genomic_DNA"/>
</dbReference>
<dbReference type="RefSeq" id="WP_058638987.1">
    <property type="nucleotide sequence ID" value="NZ_LDSN01000036.1"/>
</dbReference>
<organism evidence="1 2">
    <name type="scientific">Pseudomonas parafulva</name>
    <dbReference type="NCBI Taxonomy" id="157782"/>
    <lineage>
        <taxon>Bacteria</taxon>
        <taxon>Pseudomonadati</taxon>
        <taxon>Pseudomonadota</taxon>
        <taxon>Gammaproteobacteria</taxon>
        <taxon>Pseudomonadales</taxon>
        <taxon>Pseudomonadaceae</taxon>
        <taxon>Pseudomonas</taxon>
    </lineage>
</organism>
<accession>A0AAJ0PED6</accession>
<evidence type="ECO:0000313" key="2">
    <source>
        <dbReference type="Proteomes" id="UP000071644"/>
    </source>
</evidence>
<comment type="caution">
    <text evidence="1">The sequence shown here is derived from an EMBL/GenBank/DDBJ whole genome shotgun (WGS) entry which is preliminary data.</text>
</comment>
<gene>
    <name evidence="1" type="ORF">NS96R_14040</name>
</gene>
<reference evidence="1 2" key="1">
    <citation type="journal article" date="2016" name="Front. Microbiol.">
        <title>Genomic Resource of Rice Seed Associated Bacteria.</title>
        <authorList>
            <person name="Midha S."/>
            <person name="Bansal K."/>
            <person name="Sharma S."/>
            <person name="Kumar N."/>
            <person name="Patil P.P."/>
            <person name="Chaudhry V."/>
            <person name="Patil P.B."/>
        </authorList>
    </citation>
    <scope>NUCLEOTIDE SEQUENCE [LARGE SCALE GENOMIC DNA]</scope>
    <source>
        <strain evidence="1 2">NS96</strain>
    </source>
</reference>
<dbReference type="Proteomes" id="UP000071644">
    <property type="component" value="Unassembled WGS sequence"/>
</dbReference>
<evidence type="ECO:0000313" key="1">
    <source>
        <dbReference type="EMBL" id="KTT16872.1"/>
    </source>
</evidence>